<dbReference type="EMBL" id="JACGWO010000010">
    <property type="protein sequence ID" value="KAK4416805.1"/>
    <property type="molecule type" value="Genomic_DNA"/>
</dbReference>
<evidence type="ECO:0000313" key="2">
    <source>
        <dbReference type="Proteomes" id="UP001293254"/>
    </source>
</evidence>
<name>A0AAE1XRM9_9LAMI</name>
<organism evidence="1 2">
    <name type="scientific">Sesamum alatum</name>
    <dbReference type="NCBI Taxonomy" id="300844"/>
    <lineage>
        <taxon>Eukaryota</taxon>
        <taxon>Viridiplantae</taxon>
        <taxon>Streptophyta</taxon>
        <taxon>Embryophyta</taxon>
        <taxon>Tracheophyta</taxon>
        <taxon>Spermatophyta</taxon>
        <taxon>Magnoliopsida</taxon>
        <taxon>eudicotyledons</taxon>
        <taxon>Gunneridae</taxon>
        <taxon>Pentapetalae</taxon>
        <taxon>asterids</taxon>
        <taxon>lamiids</taxon>
        <taxon>Lamiales</taxon>
        <taxon>Pedaliaceae</taxon>
        <taxon>Sesamum</taxon>
    </lineage>
</organism>
<sequence length="101" mass="11947">MLSWRRFCPTEHMWNEALIKEEYTPIDAKYILPFQVWEDRQSDGLVFHHECKGLFTVHSAYHLLKHLGAEGDTSYGEQGPDLQGWRFIWDSSIPRKVHIFA</sequence>
<reference evidence="1" key="2">
    <citation type="journal article" date="2024" name="Plant">
        <title>Genomic evolution and insights into agronomic trait innovations of Sesamum species.</title>
        <authorList>
            <person name="Miao H."/>
            <person name="Wang L."/>
            <person name="Qu L."/>
            <person name="Liu H."/>
            <person name="Sun Y."/>
            <person name="Le M."/>
            <person name="Wang Q."/>
            <person name="Wei S."/>
            <person name="Zheng Y."/>
            <person name="Lin W."/>
            <person name="Duan Y."/>
            <person name="Cao H."/>
            <person name="Xiong S."/>
            <person name="Wang X."/>
            <person name="Wei L."/>
            <person name="Li C."/>
            <person name="Ma Q."/>
            <person name="Ju M."/>
            <person name="Zhao R."/>
            <person name="Li G."/>
            <person name="Mu C."/>
            <person name="Tian Q."/>
            <person name="Mei H."/>
            <person name="Zhang T."/>
            <person name="Gao T."/>
            <person name="Zhang H."/>
        </authorList>
    </citation>
    <scope>NUCLEOTIDE SEQUENCE</scope>
    <source>
        <strain evidence="1">3651</strain>
    </source>
</reference>
<accession>A0AAE1XRM9</accession>
<gene>
    <name evidence="1" type="ORF">Salat_2506000</name>
</gene>
<evidence type="ECO:0000313" key="1">
    <source>
        <dbReference type="EMBL" id="KAK4416805.1"/>
    </source>
</evidence>
<reference evidence="1" key="1">
    <citation type="submission" date="2020-06" db="EMBL/GenBank/DDBJ databases">
        <authorList>
            <person name="Li T."/>
            <person name="Hu X."/>
            <person name="Zhang T."/>
            <person name="Song X."/>
            <person name="Zhang H."/>
            <person name="Dai N."/>
            <person name="Sheng W."/>
            <person name="Hou X."/>
            <person name="Wei L."/>
        </authorList>
    </citation>
    <scope>NUCLEOTIDE SEQUENCE</scope>
    <source>
        <strain evidence="1">3651</strain>
        <tissue evidence="1">Leaf</tissue>
    </source>
</reference>
<proteinExistence type="predicted"/>
<dbReference type="AlphaFoldDB" id="A0AAE1XRM9"/>
<dbReference type="Proteomes" id="UP001293254">
    <property type="component" value="Unassembled WGS sequence"/>
</dbReference>
<keyword evidence="2" id="KW-1185">Reference proteome</keyword>
<protein>
    <submittedName>
        <fullName evidence="1">Uncharacterized protein</fullName>
    </submittedName>
</protein>
<comment type="caution">
    <text evidence="1">The sequence shown here is derived from an EMBL/GenBank/DDBJ whole genome shotgun (WGS) entry which is preliminary data.</text>
</comment>